<reference evidence="1 2" key="1">
    <citation type="submission" date="2019-06" db="EMBL/GenBank/DDBJ databases">
        <title>Genome sequencing of plant associated microbes to promote plant fitness in Sorghum bicolor and Oryza sativa.</title>
        <authorList>
            <person name="Coleman-Derr D."/>
        </authorList>
    </citation>
    <scope>NUCLEOTIDE SEQUENCE [LARGE SCALE GENOMIC DNA]</scope>
    <source>
        <strain evidence="1 2">KV-663</strain>
    </source>
</reference>
<dbReference type="Proteomes" id="UP000316747">
    <property type="component" value="Unassembled WGS sequence"/>
</dbReference>
<protein>
    <submittedName>
        <fullName evidence="1">Uncharacterized protein</fullName>
    </submittedName>
</protein>
<gene>
    <name evidence="1" type="ORF">FBY41_2861</name>
</gene>
<evidence type="ECO:0000313" key="1">
    <source>
        <dbReference type="EMBL" id="TQM62823.1"/>
    </source>
</evidence>
<evidence type="ECO:0000313" key="2">
    <source>
        <dbReference type="Proteomes" id="UP000316747"/>
    </source>
</evidence>
<keyword evidence="2" id="KW-1185">Reference proteome</keyword>
<organism evidence="1 2">
    <name type="scientific">Humibacillus xanthopallidus</name>
    <dbReference type="NCBI Taxonomy" id="412689"/>
    <lineage>
        <taxon>Bacteria</taxon>
        <taxon>Bacillati</taxon>
        <taxon>Actinomycetota</taxon>
        <taxon>Actinomycetes</taxon>
        <taxon>Micrococcales</taxon>
        <taxon>Intrasporangiaceae</taxon>
        <taxon>Humibacillus</taxon>
    </lineage>
</organism>
<comment type="caution">
    <text evidence="1">The sequence shown here is derived from an EMBL/GenBank/DDBJ whole genome shotgun (WGS) entry which is preliminary data.</text>
</comment>
<proteinExistence type="predicted"/>
<name>A0A543HWS9_9MICO</name>
<dbReference type="RefSeq" id="WP_141844850.1">
    <property type="nucleotide sequence ID" value="NZ_VFPM01000002.1"/>
</dbReference>
<dbReference type="EMBL" id="VFPM01000002">
    <property type="protein sequence ID" value="TQM62823.1"/>
    <property type="molecule type" value="Genomic_DNA"/>
</dbReference>
<dbReference type="OrthoDB" id="5144898at2"/>
<sequence>MGLLGNRRRAPLPDTVRSAVPLGPGERVLAWARDDRTGSHVVATTHHLALVGGDGVLAWSRPWHEVEAGTWQGGESLLTVSWVDQGAPCRWEVTEPSLIQQTLRERVQASVVLADEFRTSARRTVRVVIRQDLATGAIVEQVIPGKGARVDDPAVAAEAGRHLARLRSEIGR</sequence>
<dbReference type="AlphaFoldDB" id="A0A543HWS9"/>
<accession>A0A543HWS9</accession>